<evidence type="ECO:0000256" key="5">
    <source>
        <dbReference type="SAM" id="Phobius"/>
    </source>
</evidence>
<dbReference type="PANTHER" id="PTHR10783:SF103">
    <property type="entry name" value="SOLUTE CARRIER FAMILY 53 MEMBER 1"/>
    <property type="match status" value="1"/>
</dbReference>
<sequence>MDWSLFELNSGNYLLRDELGFESRWLYYCAIVLNFILRMSWLLLLLTDKSTTNNLTIGFAIAFGEILRRWQWNFLRVENEHVNNCGQFRAVKEMPLPFQTELIGELHNFDNADVNIDYDRTPSLASWSSWSKKLFPKRKLNPADNWKDFEPTKSTSEYMYGENIFEESDDDSYDEDDDDNVGSRIISMTRMEGGHGLSNAYASRSFLPIIENSS</sequence>
<keyword evidence="2 5" id="KW-0812">Transmembrane</keyword>
<comment type="caution">
    <text evidence="7">The sequence shown here is derived from an EMBL/GenBank/DDBJ whole genome shotgun (WGS) entry which is preliminary data.</text>
</comment>
<dbReference type="AlphaFoldDB" id="A0A397T478"/>
<dbReference type="PROSITE" id="PS51380">
    <property type="entry name" value="EXS"/>
    <property type="match status" value="1"/>
</dbReference>
<evidence type="ECO:0000313" key="8">
    <source>
        <dbReference type="Proteomes" id="UP000265703"/>
    </source>
</evidence>
<keyword evidence="8" id="KW-1185">Reference proteome</keyword>
<evidence type="ECO:0000256" key="2">
    <source>
        <dbReference type="ARBA" id="ARBA00022692"/>
    </source>
</evidence>
<dbReference type="GO" id="GO:0000822">
    <property type="term" value="F:inositol hexakisphosphate binding"/>
    <property type="evidence" value="ECO:0007669"/>
    <property type="project" value="TreeGrafter"/>
</dbReference>
<keyword evidence="4 5" id="KW-0472">Membrane</keyword>
<dbReference type="InterPro" id="IPR004342">
    <property type="entry name" value="EXS_C"/>
</dbReference>
<keyword evidence="3 5" id="KW-1133">Transmembrane helix</keyword>
<dbReference type="GO" id="GO:0005794">
    <property type="term" value="C:Golgi apparatus"/>
    <property type="evidence" value="ECO:0007669"/>
    <property type="project" value="TreeGrafter"/>
</dbReference>
<name>A0A397T478_9GLOM</name>
<feature type="domain" description="EXS" evidence="6">
    <location>
        <begin position="1"/>
        <end position="108"/>
    </location>
</feature>
<dbReference type="STRING" id="658196.A0A397T478"/>
<proteinExistence type="predicted"/>
<accession>A0A397T478</accession>
<dbReference type="GO" id="GO:0006817">
    <property type="term" value="P:phosphate ion transport"/>
    <property type="evidence" value="ECO:0007669"/>
    <property type="project" value="TreeGrafter"/>
</dbReference>
<evidence type="ECO:0000256" key="4">
    <source>
        <dbReference type="ARBA" id="ARBA00023136"/>
    </source>
</evidence>
<feature type="transmembrane region" description="Helical" evidence="5">
    <location>
        <begin position="25"/>
        <end position="46"/>
    </location>
</feature>
<reference evidence="7 8" key="1">
    <citation type="submission" date="2018-06" db="EMBL/GenBank/DDBJ databases">
        <title>Comparative genomics reveals the genomic features of Rhizophagus irregularis, R. cerebriforme, R. diaphanum and Gigaspora rosea, and their symbiotic lifestyle signature.</title>
        <authorList>
            <person name="Morin E."/>
            <person name="San Clemente H."/>
            <person name="Chen E.C.H."/>
            <person name="De La Providencia I."/>
            <person name="Hainaut M."/>
            <person name="Kuo A."/>
            <person name="Kohler A."/>
            <person name="Murat C."/>
            <person name="Tang N."/>
            <person name="Roy S."/>
            <person name="Loubradou J."/>
            <person name="Henrissat B."/>
            <person name="Grigoriev I.V."/>
            <person name="Corradi N."/>
            <person name="Roux C."/>
            <person name="Martin F.M."/>
        </authorList>
    </citation>
    <scope>NUCLEOTIDE SEQUENCE [LARGE SCALE GENOMIC DNA]</scope>
    <source>
        <strain evidence="7 8">DAOM 227022</strain>
    </source>
</reference>
<dbReference type="GO" id="GO:0016036">
    <property type="term" value="P:cellular response to phosphate starvation"/>
    <property type="evidence" value="ECO:0007669"/>
    <property type="project" value="TreeGrafter"/>
</dbReference>
<evidence type="ECO:0000313" key="7">
    <source>
        <dbReference type="EMBL" id="RIA89864.1"/>
    </source>
</evidence>
<organism evidence="7 8">
    <name type="scientific">Glomus cerebriforme</name>
    <dbReference type="NCBI Taxonomy" id="658196"/>
    <lineage>
        <taxon>Eukaryota</taxon>
        <taxon>Fungi</taxon>
        <taxon>Fungi incertae sedis</taxon>
        <taxon>Mucoromycota</taxon>
        <taxon>Glomeromycotina</taxon>
        <taxon>Glomeromycetes</taxon>
        <taxon>Glomerales</taxon>
        <taxon>Glomeraceae</taxon>
        <taxon>Glomus</taxon>
    </lineage>
</organism>
<comment type="subcellular location">
    <subcellularLocation>
        <location evidence="1">Membrane</location>
        <topology evidence="1">Multi-pass membrane protein</topology>
    </subcellularLocation>
</comment>
<dbReference type="Proteomes" id="UP000265703">
    <property type="component" value="Unassembled WGS sequence"/>
</dbReference>
<dbReference type="PANTHER" id="PTHR10783">
    <property type="entry name" value="XENOTROPIC AND POLYTROPIC RETROVIRUS RECEPTOR 1-RELATED"/>
    <property type="match status" value="1"/>
</dbReference>
<protein>
    <submittedName>
        <fullName evidence="7">EXS family-domain-containing protein</fullName>
    </submittedName>
</protein>
<dbReference type="OrthoDB" id="9970435at2759"/>
<dbReference type="GO" id="GO:0005886">
    <property type="term" value="C:plasma membrane"/>
    <property type="evidence" value="ECO:0007669"/>
    <property type="project" value="TreeGrafter"/>
</dbReference>
<evidence type="ECO:0000256" key="1">
    <source>
        <dbReference type="ARBA" id="ARBA00004141"/>
    </source>
</evidence>
<dbReference type="EMBL" id="QKYT01000202">
    <property type="protein sequence ID" value="RIA89864.1"/>
    <property type="molecule type" value="Genomic_DNA"/>
</dbReference>
<evidence type="ECO:0000256" key="3">
    <source>
        <dbReference type="ARBA" id="ARBA00022989"/>
    </source>
</evidence>
<gene>
    <name evidence="7" type="ORF">C1645_850352</name>
</gene>
<dbReference type="Pfam" id="PF03124">
    <property type="entry name" value="EXS"/>
    <property type="match status" value="1"/>
</dbReference>
<evidence type="ECO:0000259" key="6">
    <source>
        <dbReference type="PROSITE" id="PS51380"/>
    </source>
</evidence>